<evidence type="ECO:0000256" key="6">
    <source>
        <dbReference type="ARBA" id="ARBA00048082"/>
    </source>
</evidence>
<evidence type="ECO:0000313" key="9">
    <source>
        <dbReference type="EMBL" id="CCE92822.1"/>
    </source>
</evidence>
<evidence type="ECO:0000313" key="10">
    <source>
        <dbReference type="Proteomes" id="UP000005627"/>
    </source>
</evidence>
<dbReference type="SUPFAM" id="SSF52317">
    <property type="entry name" value="Class I glutamine amidotransferase-like"/>
    <property type="match status" value="1"/>
</dbReference>
<dbReference type="STRING" id="1076872.G8ZW28"/>
<dbReference type="InterPro" id="IPR050325">
    <property type="entry name" value="Prot/Nucl_acid_deglycase"/>
</dbReference>
<dbReference type="FunCoup" id="G8ZW28">
    <property type="interactions" value="125"/>
</dbReference>
<keyword evidence="10" id="KW-1185">Reference proteome</keyword>
<dbReference type="KEGG" id="tdl:TDEL_0F00110"/>
<gene>
    <name evidence="9" type="primary">TDEL0F00110</name>
    <name evidence="9" type="ORF">TDEL_0F00110</name>
</gene>
<comment type="similarity">
    <text evidence="5">Belongs to the peptidase C56 family. HSP31-like subfamily.</text>
</comment>
<dbReference type="PANTHER" id="PTHR48094:SF11">
    <property type="entry name" value="GLUTATHIONE-INDEPENDENT GLYOXALASE HSP31-RELATED"/>
    <property type="match status" value="1"/>
</dbReference>
<dbReference type="Proteomes" id="UP000005627">
    <property type="component" value="Chromosome 6"/>
</dbReference>
<dbReference type="InterPro" id="IPR029062">
    <property type="entry name" value="Class_I_gatase-like"/>
</dbReference>
<keyword evidence="3" id="KW-0346">Stress response</keyword>
<evidence type="ECO:0000256" key="3">
    <source>
        <dbReference type="ARBA" id="ARBA00023016"/>
    </source>
</evidence>
<accession>G8ZW28</accession>
<evidence type="ECO:0000256" key="2">
    <source>
        <dbReference type="ARBA" id="ARBA00013134"/>
    </source>
</evidence>
<dbReference type="FunFam" id="3.40.50.880:FF:000051">
    <property type="entry name" value="Glutathione-independent glyoxalase HSP31"/>
    <property type="match status" value="1"/>
</dbReference>
<dbReference type="EC" id="4.2.1.130" evidence="2"/>
<comment type="function">
    <text evidence="7">Catalyzes the conversion of methylglyoxal (MG) to D-lactate in a single glutathione (GSH)-independent step. May play a role in detoxifying endogenously produced glyoxals. Involved in protection against reactive oxygen species (ROS). Important for viability in stationary phase. May negatively regulate TORC1 in response to nutrient limitation.</text>
</comment>
<dbReference type="Gene3D" id="3.40.50.880">
    <property type="match status" value="1"/>
</dbReference>
<comment type="subcellular location">
    <subcellularLocation>
        <location evidence="1">Cytoplasm</location>
        <location evidence="1">P-body</location>
    </subcellularLocation>
</comment>
<feature type="domain" description="DJ-1/PfpI" evidence="8">
    <location>
        <begin position="23"/>
        <end position="228"/>
    </location>
</feature>
<dbReference type="Pfam" id="PF01965">
    <property type="entry name" value="DJ-1_PfpI"/>
    <property type="match status" value="1"/>
</dbReference>
<dbReference type="eggNOG" id="ENOG502RZ3Y">
    <property type="taxonomic scope" value="Eukaryota"/>
</dbReference>
<evidence type="ECO:0000256" key="7">
    <source>
        <dbReference type="ARBA" id="ARBA00059996"/>
    </source>
</evidence>
<dbReference type="InterPro" id="IPR002818">
    <property type="entry name" value="DJ-1/PfpI"/>
</dbReference>
<evidence type="ECO:0000259" key="8">
    <source>
        <dbReference type="Pfam" id="PF01965"/>
    </source>
</evidence>
<dbReference type="OrthoDB" id="543156at2759"/>
<dbReference type="PANTHER" id="PTHR48094">
    <property type="entry name" value="PROTEIN/NUCLEIC ACID DEGLYCASE DJ-1-RELATED"/>
    <property type="match status" value="1"/>
</dbReference>
<dbReference type="GO" id="GO:0019243">
    <property type="term" value="P:methylglyoxal catabolic process to D-lactate via S-lactoyl-glutathione"/>
    <property type="evidence" value="ECO:0007669"/>
    <property type="project" value="TreeGrafter"/>
</dbReference>
<organism evidence="9 10">
    <name type="scientific">Torulaspora delbrueckii</name>
    <name type="common">Yeast</name>
    <name type="synonym">Candida colliculosa</name>
    <dbReference type="NCBI Taxonomy" id="4950"/>
    <lineage>
        <taxon>Eukaryota</taxon>
        <taxon>Fungi</taxon>
        <taxon>Dikarya</taxon>
        <taxon>Ascomycota</taxon>
        <taxon>Saccharomycotina</taxon>
        <taxon>Saccharomycetes</taxon>
        <taxon>Saccharomycetales</taxon>
        <taxon>Saccharomycetaceae</taxon>
        <taxon>Torulaspora</taxon>
    </lineage>
</organism>
<dbReference type="GO" id="GO:0019172">
    <property type="term" value="F:glyoxalase III activity"/>
    <property type="evidence" value="ECO:0007669"/>
    <property type="project" value="UniProtKB-EC"/>
</dbReference>
<name>G8ZW28_TORDE</name>
<protein>
    <recommendedName>
        <fullName evidence="2">D-lactate dehydratase</fullName>
        <ecNumber evidence="2">4.2.1.130</ecNumber>
    </recommendedName>
</protein>
<dbReference type="HOGENOM" id="CLU_070319_1_0_1"/>
<dbReference type="RefSeq" id="XP_003682033.1">
    <property type="nucleotide sequence ID" value="XM_003681985.1"/>
</dbReference>
<evidence type="ECO:0000256" key="1">
    <source>
        <dbReference type="ARBA" id="ARBA00004201"/>
    </source>
</evidence>
<dbReference type="GO" id="GO:0000932">
    <property type="term" value="C:P-body"/>
    <property type="evidence" value="ECO:0007669"/>
    <property type="project" value="UniProtKB-SubCell"/>
</dbReference>
<evidence type="ECO:0000256" key="4">
    <source>
        <dbReference type="ARBA" id="ARBA00023239"/>
    </source>
</evidence>
<dbReference type="EMBL" id="HE616747">
    <property type="protein sequence ID" value="CCE92822.1"/>
    <property type="molecule type" value="Genomic_DNA"/>
</dbReference>
<dbReference type="GO" id="GO:0031669">
    <property type="term" value="P:cellular response to nutrient levels"/>
    <property type="evidence" value="ECO:0007669"/>
    <property type="project" value="UniProtKB-ARBA"/>
</dbReference>
<evidence type="ECO:0000256" key="5">
    <source>
        <dbReference type="ARBA" id="ARBA00038493"/>
    </source>
</evidence>
<dbReference type="InParanoid" id="G8ZW28"/>
<sequence>MTKVLIVLSSYNEPFYPDGAKTGVFAMEALHPYQVFVKQGAEVDFVSETGTFGWDEHSLAPDFLSGKEKEILEDSSSGFGKAVKQVKKASEVNSKDYDIVFAAGGHGAAYDLGRDPEVHRLAAEIYAHGGVVAAVCHGPVIFDGLKKLDGELLIKDRKLTGFTDEGEVIMKVDKLMEEKGMKTVKQIAKINGGCYVQPKDPWESFVVVDGKIVTGVNPASAGETATKSLAAFGQ</sequence>
<dbReference type="AlphaFoldDB" id="G8ZW28"/>
<keyword evidence="4" id="KW-0456">Lyase</keyword>
<dbReference type="GeneID" id="11501147"/>
<comment type="catalytic activity">
    <reaction evidence="6">
        <text>methylglyoxal + H2O = (R)-lactate + H(+)</text>
        <dbReference type="Rhea" id="RHEA:27754"/>
        <dbReference type="ChEBI" id="CHEBI:15377"/>
        <dbReference type="ChEBI" id="CHEBI:15378"/>
        <dbReference type="ChEBI" id="CHEBI:16004"/>
        <dbReference type="ChEBI" id="CHEBI:17158"/>
        <dbReference type="EC" id="4.2.1.130"/>
    </reaction>
</comment>
<reference evidence="9 10" key="1">
    <citation type="journal article" date="2011" name="Proc. Natl. Acad. Sci. U.S.A.">
        <title>Evolutionary erosion of yeast sex chromosomes by mating-type switching accidents.</title>
        <authorList>
            <person name="Gordon J.L."/>
            <person name="Armisen D."/>
            <person name="Proux-Wera E."/>
            <person name="Oheigeartaigh S.S."/>
            <person name="Byrne K.P."/>
            <person name="Wolfe K.H."/>
        </authorList>
    </citation>
    <scope>NUCLEOTIDE SEQUENCE [LARGE SCALE GENOMIC DNA]</scope>
    <source>
        <strain evidence="10">ATCC 10662 / CBS 1146 / NBRC 0425 / NCYC 2629 / NRRL Y-866</strain>
    </source>
</reference>
<proteinExistence type="inferred from homology"/>